<evidence type="ECO:0000256" key="1">
    <source>
        <dbReference type="ARBA" id="ARBA00022729"/>
    </source>
</evidence>
<proteinExistence type="predicted"/>
<keyword evidence="2" id="KW-1015">Disulfide bond</keyword>
<reference evidence="5 6" key="1">
    <citation type="submission" date="2017-11" db="EMBL/GenBank/DDBJ databases">
        <title>Complete genome of a free-living desiccation-tolerant cyanobacterium and its photosynthetic adaptation to extreme terrestrial habitat.</title>
        <authorList>
            <person name="Shang J."/>
        </authorList>
    </citation>
    <scope>NUCLEOTIDE SEQUENCE [LARGE SCALE GENOMIC DNA]</scope>
    <source>
        <strain evidence="5 6">CCNUN1</strain>
        <plasmid evidence="6">pnfsy07</plasmid>
    </source>
</reference>
<dbReference type="SMART" id="SM00560">
    <property type="entry name" value="LamGL"/>
    <property type="match status" value="1"/>
</dbReference>
<keyword evidence="1 3" id="KW-0732">Signal</keyword>
<accession>A0A2K8T8F0</accession>
<sequence length="564" mass="61627">MQFIKQLGKQLGFVVLIGSAVFPVSSASAQVTTISTNTDVFIDANKLREDPLLFPNATQLDVGQLGGVHFTTVDETQISILPSRATFDPFNTTYENNEPVGASLFRVSPSSVSTTSSSGTPITGTRIDAIFTADPNKFRIGLVDGVPNPPARSLGDLTPDRNRCEFTKCVVLHYGYYINLDSSTSLNPRFLQYVYQLSDINNASINLLQRGNMASPEVNTGQINVNLRFPKNTHNLALLIDDIKSSRKGTKTQRHKEQFVPKFSNAQNLLLTQNTQTEYLVVYSEQKNPQQPGAVIVNWTQFPIPSGQTPTLRFTNSSFNSRPMTVSNTRVLQSATEIPLEKLNAVDLPPTTEGFVPVPSANGSVAPGETKTPAYVPITNITRVLNYIVSFNGTSDFLEIPNNENLNFGTGDLSISAWVKTTSTSGLEVILDKRVETTGPVQGYSLSNSNGNLLLQLADGVGNQFTNYVSNISIADGNWHYVAVTVDRDQPDGGRWYLDGVEVVGERFNPTTRGSLSNSKPLVIGRRSDNPGWPGFFRGQISSVRLDKRVLSSQEIQAIAANRP</sequence>
<geneLocation type="plasmid" evidence="6">
    <name>pnfsy07</name>
</geneLocation>
<feature type="domain" description="Laminin G" evidence="4">
    <location>
        <begin position="387"/>
        <end position="564"/>
    </location>
</feature>
<dbReference type="Pfam" id="PF13385">
    <property type="entry name" value="Laminin_G_3"/>
    <property type="match status" value="1"/>
</dbReference>
<dbReference type="OrthoDB" id="463714at2"/>
<gene>
    <name evidence="5" type="ORF">COO91_10188</name>
</gene>
<keyword evidence="6" id="KW-1185">Reference proteome</keyword>
<evidence type="ECO:0000313" key="6">
    <source>
        <dbReference type="Proteomes" id="UP000232003"/>
    </source>
</evidence>
<feature type="signal peptide" evidence="3">
    <location>
        <begin position="1"/>
        <end position="29"/>
    </location>
</feature>
<dbReference type="Proteomes" id="UP000232003">
    <property type="component" value="Plasmid pNFSY07"/>
</dbReference>
<dbReference type="AlphaFoldDB" id="A0A2K8T8F0"/>
<dbReference type="InterPro" id="IPR013320">
    <property type="entry name" value="ConA-like_dom_sf"/>
</dbReference>
<dbReference type="KEGG" id="nfl:COO91_10188"/>
<protein>
    <recommendedName>
        <fullName evidence="4">Laminin G domain-containing protein</fullName>
    </recommendedName>
</protein>
<dbReference type="Gene3D" id="2.60.120.200">
    <property type="match status" value="1"/>
</dbReference>
<dbReference type="PROSITE" id="PS50025">
    <property type="entry name" value="LAM_G_DOMAIN"/>
    <property type="match status" value="1"/>
</dbReference>
<evidence type="ECO:0000259" key="4">
    <source>
        <dbReference type="PROSITE" id="PS50025"/>
    </source>
</evidence>
<organism evidence="5 6">
    <name type="scientific">Nostoc flagelliforme CCNUN1</name>
    <dbReference type="NCBI Taxonomy" id="2038116"/>
    <lineage>
        <taxon>Bacteria</taxon>
        <taxon>Bacillati</taxon>
        <taxon>Cyanobacteriota</taxon>
        <taxon>Cyanophyceae</taxon>
        <taxon>Nostocales</taxon>
        <taxon>Nostocaceae</taxon>
        <taxon>Nostoc</taxon>
    </lineage>
</organism>
<evidence type="ECO:0000256" key="3">
    <source>
        <dbReference type="SAM" id="SignalP"/>
    </source>
</evidence>
<evidence type="ECO:0000256" key="2">
    <source>
        <dbReference type="ARBA" id="ARBA00023157"/>
    </source>
</evidence>
<dbReference type="InterPro" id="IPR001791">
    <property type="entry name" value="Laminin_G"/>
</dbReference>
<dbReference type="InterPro" id="IPR006558">
    <property type="entry name" value="LamG-like"/>
</dbReference>
<keyword evidence="5" id="KW-0614">Plasmid</keyword>
<dbReference type="SUPFAM" id="SSF49899">
    <property type="entry name" value="Concanavalin A-like lectins/glucanases"/>
    <property type="match status" value="1"/>
</dbReference>
<evidence type="ECO:0000313" key="5">
    <source>
        <dbReference type="EMBL" id="AUB43974.1"/>
    </source>
</evidence>
<name>A0A2K8T8F0_9NOSO</name>
<dbReference type="RefSeq" id="WP_100903888.1">
    <property type="nucleotide sequence ID" value="NZ_CAWNNC010000008.1"/>
</dbReference>
<dbReference type="EMBL" id="CP024792">
    <property type="protein sequence ID" value="AUB43974.1"/>
    <property type="molecule type" value="Genomic_DNA"/>
</dbReference>
<feature type="chain" id="PRO_5014726662" description="Laminin G domain-containing protein" evidence="3">
    <location>
        <begin position="30"/>
        <end position="564"/>
    </location>
</feature>
<dbReference type="CDD" id="cd00110">
    <property type="entry name" value="LamG"/>
    <property type="match status" value="1"/>
</dbReference>